<dbReference type="FunFam" id="1.10.30.10:FF:000048">
    <property type="entry name" value="Putative SWI/SNF-related matrix-associated actin-dependent regulator chromatin subfamily E member"/>
    <property type="match status" value="1"/>
</dbReference>
<dbReference type="InterPro" id="IPR036910">
    <property type="entry name" value="HMG_box_dom_sf"/>
</dbReference>
<keyword evidence="1" id="KW-0238">DNA-binding</keyword>
<keyword evidence="6" id="KW-1185">Reference proteome</keyword>
<dbReference type="InterPro" id="IPR009071">
    <property type="entry name" value="HMG_box_dom"/>
</dbReference>
<feature type="region of interest" description="Disordered" evidence="3">
    <location>
        <begin position="227"/>
        <end position="284"/>
    </location>
</feature>
<dbReference type="STRING" id="400727.A0A2T7PRK9"/>
<feature type="compositionally biased region" description="Basic and acidic residues" evidence="3">
    <location>
        <begin position="44"/>
        <end position="65"/>
    </location>
</feature>
<gene>
    <name evidence="5" type="ORF">C0Q70_03031</name>
</gene>
<feature type="compositionally biased region" description="Basic and acidic residues" evidence="3">
    <location>
        <begin position="460"/>
        <end position="484"/>
    </location>
</feature>
<evidence type="ECO:0000256" key="2">
    <source>
        <dbReference type="SAM" id="Coils"/>
    </source>
</evidence>
<dbReference type="Gene3D" id="1.10.30.10">
    <property type="entry name" value="High mobility group box domain"/>
    <property type="match status" value="1"/>
</dbReference>
<protein>
    <recommendedName>
        <fullName evidence="4">HMG box domain-containing protein</fullName>
    </recommendedName>
</protein>
<dbReference type="SMART" id="SM00398">
    <property type="entry name" value="HMG"/>
    <property type="match status" value="1"/>
</dbReference>
<feature type="DNA-binding region" description="HMG box" evidence="1">
    <location>
        <begin position="149"/>
        <end position="217"/>
    </location>
</feature>
<dbReference type="GO" id="GO:0045892">
    <property type="term" value="P:negative regulation of DNA-templated transcription"/>
    <property type="evidence" value="ECO:0007669"/>
    <property type="project" value="TreeGrafter"/>
</dbReference>
<dbReference type="CDD" id="cd21983">
    <property type="entry name" value="HMG-box_SMARCE1"/>
    <property type="match status" value="1"/>
</dbReference>
<dbReference type="Pfam" id="PF00505">
    <property type="entry name" value="HMG_box"/>
    <property type="match status" value="1"/>
</dbReference>
<feature type="compositionally biased region" description="Basic and acidic residues" evidence="3">
    <location>
        <begin position="404"/>
        <end position="427"/>
    </location>
</feature>
<comment type="caution">
    <text evidence="5">The sequence shown here is derived from an EMBL/GenBank/DDBJ whole genome shotgun (WGS) entry which is preliminary data.</text>
</comment>
<feature type="compositionally biased region" description="Basic and acidic residues" evidence="3">
    <location>
        <begin position="230"/>
        <end position="251"/>
    </location>
</feature>
<dbReference type="OrthoDB" id="427030at2759"/>
<evidence type="ECO:0000259" key="4">
    <source>
        <dbReference type="PROSITE" id="PS50118"/>
    </source>
</evidence>
<accession>A0A2T7PRK9</accession>
<feature type="compositionally biased region" description="Basic and acidic residues" evidence="3">
    <location>
        <begin position="655"/>
        <end position="666"/>
    </location>
</feature>
<evidence type="ECO:0000256" key="3">
    <source>
        <dbReference type="SAM" id="MobiDB-lite"/>
    </source>
</evidence>
<dbReference type="SUPFAM" id="SSF47095">
    <property type="entry name" value="HMG-box"/>
    <property type="match status" value="1"/>
</dbReference>
<dbReference type="AlphaFoldDB" id="A0A2T7PRK9"/>
<reference evidence="5 6" key="1">
    <citation type="submission" date="2018-04" db="EMBL/GenBank/DDBJ databases">
        <title>The genome of golden apple snail Pomacea canaliculata provides insight into stress tolerance and invasive adaptation.</title>
        <authorList>
            <person name="Liu C."/>
            <person name="Liu B."/>
            <person name="Ren Y."/>
            <person name="Zhang Y."/>
            <person name="Wang H."/>
            <person name="Li S."/>
            <person name="Jiang F."/>
            <person name="Yin L."/>
            <person name="Zhang G."/>
            <person name="Qian W."/>
            <person name="Fan W."/>
        </authorList>
    </citation>
    <scope>NUCLEOTIDE SEQUENCE [LARGE SCALE GENOMIC DNA]</scope>
    <source>
        <strain evidence="5">SZHN2017</strain>
        <tissue evidence="5">Muscle</tissue>
    </source>
</reference>
<feature type="compositionally biased region" description="Acidic residues" evidence="3">
    <location>
        <begin position="525"/>
        <end position="538"/>
    </location>
</feature>
<dbReference type="PANTHER" id="PTHR46232">
    <property type="entry name" value="SMARCE1 REGULATOR OF CHROMATIN"/>
    <property type="match status" value="1"/>
</dbReference>
<proteinExistence type="predicted"/>
<feature type="region of interest" description="Disordered" evidence="3">
    <location>
        <begin position="635"/>
        <end position="666"/>
    </location>
</feature>
<dbReference type="EMBL" id="PZQS01000002">
    <property type="protein sequence ID" value="PVD36061.1"/>
    <property type="molecule type" value="Genomic_DNA"/>
</dbReference>
<evidence type="ECO:0000313" key="6">
    <source>
        <dbReference type="Proteomes" id="UP000245119"/>
    </source>
</evidence>
<feature type="domain" description="HMG box" evidence="4">
    <location>
        <begin position="149"/>
        <end position="217"/>
    </location>
</feature>
<feature type="compositionally biased region" description="Low complexity" evidence="3">
    <location>
        <begin position="122"/>
        <end position="139"/>
    </location>
</feature>
<keyword evidence="1" id="KW-0539">Nucleus</keyword>
<dbReference type="Proteomes" id="UP000245119">
    <property type="component" value="Linkage Group LG2"/>
</dbReference>
<feature type="compositionally biased region" description="Polar residues" evidence="3">
    <location>
        <begin position="428"/>
        <end position="442"/>
    </location>
</feature>
<dbReference type="GO" id="GO:0016514">
    <property type="term" value="C:SWI/SNF complex"/>
    <property type="evidence" value="ECO:0007669"/>
    <property type="project" value="TreeGrafter"/>
</dbReference>
<feature type="compositionally biased region" description="Polar residues" evidence="3">
    <location>
        <begin position="588"/>
        <end position="604"/>
    </location>
</feature>
<keyword evidence="2" id="KW-0175">Coiled coil</keyword>
<name>A0A2T7PRK9_POMCA</name>
<organism evidence="5 6">
    <name type="scientific">Pomacea canaliculata</name>
    <name type="common">Golden apple snail</name>
    <dbReference type="NCBI Taxonomy" id="400727"/>
    <lineage>
        <taxon>Eukaryota</taxon>
        <taxon>Metazoa</taxon>
        <taxon>Spiralia</taxon>
        <taxon>Lophotrochozoa</taxon>
        <taxon>Mollusca</taxon>
        <taxon>Gastropoda</taxon>
        <taxon>Caenogastropoda</taxon>
        <taxon>Architaenioglossa</taxon>
        <taxon>Ampullarioidea</taxon>
        <taxon>Ampullariidae</taxon>
        <taxon>Pomacea</taxon>
    </lineage>
</organism>
<sequence>MSPTHRLLWFYLSVRSLGPETLKTLGHTIDAAENCGWDKIHVKSESDVRRSSSERSRDIHSEHKMSLPGARAQASPLPRNVLAPQRSRSTPGTPQTSEKTEKGSNSPFIQSPHGHPSFNPTKSSVKVSGSISKSSSGQSERLPKPPKPPDKPLMPYMRYSRKVWEQVKAQNPDLKLWEIGKIIGQMWRDLSEAEKQEYTDEYEAEKAAYNEAMKAYHNSPAYQAWVAAKGKAEREKETGVEEDEPPPRPDRTPTSSRQTQSQKLEMPRISIQPAEDDDDPDDGFSVKHIAHARYLRNHRLINEIFSDSVVPDVRTVVTVGRMSVLKRQVQSLTMHQKKLEAELHQIEERHEIKKRKFLESSEGFHEELKRLCENKPQISEEMFYNMIQRAREDLKQRHLQLAHQQEEERRRQACIDEDRRRSEEGKKTTPSPALQKTDSMDSQDLGMPQVNQVEDESMETDSRQEEMKTDENPANEVAKEKDSTQEMSPSVHCPPLQNMKTEWDAPSSQEEQIPKEESEEKQMENMDDTPMDTSEALELEPTPSPPSETEKMPDVCQPSEEAIQTRADTEPEPEPVSSDVTEPEILQHPQSNKVLSNGQPSEIASSVEVPDQQPPSESIACVPPCTENAEHVTIPEAEQPAFTATEECSDTGEQVTKDSGKDDETE</sequence>
<feature type="coiled-coil region" evidence="2">
    <location>
        <begin position="322"/>
        <end position="356"/>
    </location>
</feature>
<evidence type="ECO:0000313" key="5">
    <source>
        <dbReference type="EMBL" id="PVD36061.1"/>
    </source>
</evidence>
<feature type="coiled-coil region" evidence="2">
    <location>
        <begin position="188"/>
        <end position="215"/>
    </location>
</feature>
<dbReference type="GO" id="GO:0031492">
    <property type="term" value="F:nucleosomal DNA binding"/>
    <property type="evidence" value="ECO:0007669"/>
    <property type="project" value="TreeGrafter"/>
</dbReference>
<dbReference type="PROSITE" id="PS50118">
    <property type="entry name" value="HMG_BOX_2"/>
    <property type="match status" value="1"/>
</dbReference>
<dbReference type="PANTHER" id="PTHR46232:SF1">
    <property type="entry name" value="SWI_SNF-RELATED MATRIX-ASSOCIATED ACTIN-DEPENDENT REGULATOR OF CHROMATIN SUBFAMILY E MEMBER 1"/>
    <property type="match status" value="1"/>
</dbReference>
<feature type="compositionally biased region" description="Polar residues" evidence="3">
    <location>
        <begin position="86"/>
        <end position="109"/>
    </location>
</feature>
<feature type="region of interest" description="Disordered" evidence="3">
    <location>
        <begin position="44"/>
        <end position="154"/>
    </location>
</feature>
<feature type="compositionally biased region" description="Basic and acidic residues" evidence="3">
    <location>
        <begin position="512"/>
        <end position="524"/>
    </location>
</feature>
<feature type="region of interest" description="Disordered" evidence="3">
    <location>
        <begin position="398"/>
        <end position="623"/>
    </location>
</feature>
<evidence type="ECO:0000256" key="1">
    <source>
        <dbReference type="PROSITE-ProRule" id="PRU00267"/>
    </source>
</evidence>
<dbReference type="GO" id="GO:0016922">
    <property type="term" value="F:nuclear receptor binding"/>
    <property type="evidence" value="ECO:0007669"/>
    <property type="project" value="TreeGrafter"/>
</dbReference>
<feature type="compositionally biased region" description="Basic and acidic residues" evidence="3">
    <location>
        <begin position="141"/>
        <end position="150"/>
    </location>
</feature>